<dbReference type="GO" id="GO:0052816">
    <property type="term" value="F:long-chain fatty acyl-CoA hydrolase activity"/>
    <property type="evidence" value="ECO:0007669"/>
    <property type="project" value="TreeGrafter"/>
</dbReference>
<accession>A0A1M4TCZ8</accession>
<dbReference type="InterPro" id="IPR029069">
    <property type="entry name" value="HotDog_dom_sf"/>
</dbReference>
<dbReference type="STRING" id="1123404.SAMN02745784_00614"/>
<protein>
    <submittedName>
        <fullName evidence="5">Acyl-CoA hydrolase</fullName>
    </submittedName>
</protein>
<reference evidence="6" key="1">
    <citation type="submission" date="2016-11" db="EMBL/GenBank/DDBJ databases">
        <authorList>
            <person name="Varghese N."/>
            <person name="Submissions S."/>
        </authorList>
    </citation>
    <scope>NUCLEOTIDE SEQUENCE [LARGE SCALE GENOMIC DNA]</scope>
    <source>
        <strain evidence="6">DSM 18095</strain>
    </source>
</reference>
<dbReference type="GO" id="GO:0006637">
    <property type="term" value="P:acyl-CoA metabolic process"/>
    <property type="evidence" value="ECO:0007669"/>
    <property type="project" value="TreeGrafter"/>
</dbReference>
<comment type="similarity">
    <text evidence="1">Belongs to the acyl coenzyme A hydrolase family.</text>
</comment>
<dbReference type="InterPro" id="IPR040170">
    <property type="entry name" value="Cytosol_ACT"/>
</dbReference>
<evidence type="ECO:0000256" key="3">
    <source>
        <dbReference type="PROSITE-ProRule" id="PRU01106"/>
    </source>
</evidence>
<organism evidence="5 6">
    <name type="scientific">Tissierella praeacuta DSM 18095</name>
    <dbReference type="NCBI Taxonomy" id="1123404"/>
    <lineage>
        <taxon>Bacteria</taxon>
        <taxon>Bacillati</taxon>
        <taxon>Bacillota</taxon>
        <taxon>Tissierellia</taxon>
        <taxon>Tissierellales</taxon>
        <taxon>Tissierellaceae</taxon>
        <taxon>Tissierella</taxon>
    </lineage>
</organism>
<dbReference type="Proteomes" id="UP000184114">
    <property type="component" value="Unassembled WGS sequence"/>
</dbReference>
<dbReference type="InterPro" id="IPR006683">
    <property type="entry name" value="Thioestr_dom"/>
</dbReference>
<evidence type="ECO:0000313" key="5">
    <source>
        <dbReference type="EMBL" id="SHE42254.1"/>
    </source>
</evidence>
<dbReference type="Gene3D" id="3.10.129.10">
    <property type="entry name" value="Hotdog Thioesterase"/>
    <property type="match status" value="1"/>
</dbReference>
<name>A0A1M4TCZ8_9FIRM</name>
<evidence type="ECO:0000313" key="6">
    <source>
        <dbReference type="Proteomes" id="UP000184114"/>
    </source>
</evidence>
<proteinExistence type="inferred from homology"/>
<dbReference type="PANTHER" id="PTHR11049">
    <property type="entry name" value="ACYL COENZYME A THIOESTER HYDROLASE"/>
    <property type="match status" value="1"/>
</dbReference>
<dbReference type="EMBL" id="FQTY01000002">
    <property type="protein sequence ID" value="SHE42254.1"/>
    <property type="molecule type" value="Genomic_DNA"/>
</dbReference>
<dbReference type="GO" id="GO:0005737">
    <property type="term" value="C:cytoplasm"/>
    <property type="evidence" value="ECO:0007669"/>
    <property type="project" value="TreeGrafter"/>
</dbReference>
<sequence length="160" mass="18001">MNNLKLYNNIFFPKTETSILMEPIHSNIHGNVHGGELMKIMDTVAGITATKHCKGIVVTARIDEIVFHKPIHVGNVITCISQLAYVGNSSMEILVRVLVHEIENYSEPETALTAFFTMVHLVDNKPAKVPELAITTKEEEELYKLGEKKHKEIKTKHISL</sequence>
<evidence type="ECO:0000259" key="4">
    <source>
        <dbReference type="PROSITE" id="PS51770"/>
    </source>
</evidence>
<keyword evidence="2 3" id="KW-0378">Hydrolase</keyword>
<evidence type="ECO:0000256" key="1">
    <source>
        <dbReference type="ARBA" id="ARBA00010458"/>
    </source>
</evidence>
<dbReference type="AlphaFoldDB" id="A0A1M4TCZ8"/>
<dbReference type="GeneID" id="90996530"/>
<keyword evidence="6" id="KW-1185">Reference proteome</keyword>
<dbReference type="SUPFAM" id="SSF54637">
    <property type="entry name" value="Thioesterase/thiol ester dehydrase-isomerase"/>
    <property type="match status" value="1"/>
</dbReference>
<dbReference type="RefSeq" id="WP_072973039.1">
    <property type="nucleotide sequence ID" value="NZ_FQTY01000002.1"/>
</dbReference>
<gene>
    <name evidence="5" type="ORF">SAMN02745784_00614</name>
</gene>
<dbReference type="CDD" id="cd03442">
    <property type="entry name" value="BFIT_BACH"/>
    <property type="match status" value="1"/>
</dbReference>
<feature type="domain" description="HotDog ACOT-type" evidence="4">
    <location>
        <begin position="11"/>
        <end position="124"/>
    </location>
</feature>
<dbReference type="InterPro" id="IPR033120">
    <property type="entry name" value="HOTDOG_ACOT"/>
</dbReference>
<dbReference type="PROSITE" id="PS51770">
    <property type="entry name" value="HOTDOG_ACOT"/>
    <property type="match status" value="1"/>
</dbReference>
<dbReference type="Pfam" id="PF03061">
    <property type="entry name" value="4HBT"/>
    <property type="match status" value="1"/>
</dbReference>
<evidence type="ECO:0000256" key="2">
    <source>
        <dbReference type="ARBA" id="ARBA00022801"/>
    </source>
</evidence>